<dbReference type="PROSITE" id="PS50893">
    <property type="entry name" value="ABC_TRANSPORTER_2"/>
    <property type="match status" value="1"/>
</dbReference>
<dbReference type="Proteomes" id="UP001501303">
    <property type="component" value="Unassembled WGS sequence"/>
</dbReference>
<keyword evidence="7" id="KW-1185">Reference proteome</keyword>
<keyword evidence="2" id="KW-0813">Transport</keyword>
<comment type="similarity">
    <text evidence="1">Belongs to the ABC transporter superfamily.</text>
</comment>
<evidence type="ECO:0000259" key="5">
    <source>
        <dbReference type="PROSITE" id="PS50893"/>
    </source>
</evidence>
<dbReference type="PANTHER" id="PTHR43335:SF2">
    <property type="entry name" value="ABC TRANSPORTER, ATP-BINDING PROTEIN"/>
    <property type="match status" value="1"/>
</dbReference>
<dbReference type="SMART" id="SM00382">
    <property type="entry name" value="AAA"/>
    <property type="match status" value="1"/>
</dbReference>
<name>A0ABN2NTR1_9ACTN</name>
<evidence type="ECO:0000256" key="2">
    <source>
        <dbReference type="ARBA" id="ARBA00022448"/>
    </source>
</evidence>
<evidence type="ECO:0000256" key="3">
    <source>
        <dbReference type="ARBA" id="ARBA00022741"/>
    </source>
</evidence>
<dbReference type="InterPro" id="IPR027417">
    <property type="entry name" value="P-loop_NTPase"/>
</dbReference>
<evidence type="ECO:0000256" key="1">
    <source>
        <dbReference type="ARBA" id="ARBA00005417"/>
    </source>
</evidence>
<gene>
    <name evidence="6" type="ORF">GCM10009716_06430</name>
</gene>
<proteinExistence type="inferred from homology"/>
<comment type="caution">
    <text evidence="6">The sequence shown here is derived from an EMBL/GenBank/DDBJ whole genome shotgun (WGS) entry which is preliminary data.</text>
</comment>
<dbReference type="PANTHER" id="PTHR43335">
    <property type="entry name" value="ABC TRANSPORTER, ATP-BINDING PROTEIN"/>
    <property type="match status" value="1"/>
</dbReference>
<dbReference type="InterPro" id="IPR017871">
    <property type="entry name" value="ABC_transporter-like_CS"/>
</dbReference>
<dbReference type="SUPFAM" id="SSF52540">
    <property type="entry name" value="P-loop containing nucleoside triphosphate hydrolases"/>
    <property type="match status" value="1"/>
</dbReference>
<sequence>MRAVVEVSDLVQGYGRDPVISGLDLRVGPGAFGLLGPNGAGKSTLLRTLATASPPVRGELRVRGELVDSERSARRARRHIGYLPQDFGYFPHYTVREFVRYCAWLREVPRGEAGAATEDALGRVGLEGRAGSRMRTLSGGMLRRAGIAAAVVGGPELVLLDEPTVGLDPAQRLEFRELVRSLAGAAVVLSTHLVEDVAAVCDRVAVLAEGRVRFEGTPGELAACAVAGAPGDSALERGYMTVLASGGAPESPESRGVRVR</sequence>
<feature type="domain" description="ABC transporter" evidence="5">
    <location>
        <begin position="5"/>
        <end position="234"/>
    </location>
</feature>
<evidence type="ECO:0000256" key="4">
    <source>
        <dbReference type="ARBA" id="ARBA00022840"/>
    </source>
</evidence>
<protein>
    <submittedName>
        <fullName evidence="6">ABC transporter ATP-binding protein</fullName>
    </submittedName>
</protein>
<dbReference type="InterPro" id="IPR003439">
    <property type="entry name" value="ABC_transporter-like_ATP-bd"/>
</dbReference>
<dbReference type="EMBL" id="BAAAMJ010000007">
    <property type="protein sequence ID" value="GAA1899301.1"/>
    <property type="molecule type" value="Genomic_DNA"/>
</dbReference>
<reference evidence="6 7" key="1">
    <citation type="journal article" date="2019" name="Int. J. Syst. Evol. Microbiol.">
        <title>The Global Catalogue of Microorganisms (GCM) 10K type strain sequencing project: providing services to taxonomists for standard genome sequencing and annotation.</title>
        <authorList>
            <consortium name="The Broad Institute Genomics Platform"/>
            <consortium name="The Broad Institute Genome Sequencing Center for Infectious Disease"/>
            <person name="Wu L."/>
            <person name="Ma J."/>
        </authorList>
    </citation>
    <scope>NUCLEOTIDE SEQUENCE [LARGE SCALE GENOMIC DNA]</scope>
    <source>
        <strain evidence="6 7">JCM 13581</strain>
    </source>
</reference>
<dbReference type="InterPro" id="IPR003593">
    <property type="entry name" value="AAA+_ATPase"/>
</dbReference>
<evidence type="ECO:0000313" key="7">
    <source>
        <dbReference type="Proteomes" id="UP001501303"/>
    </source>
</evidence>
<dbReference type="Gene3D" id="3.40.50.300">
    <property type="entry name" value="P-loop containing nucleotide triphosphate hydrolases"/>
    <property type="match status" value="1"/>
</dbReference>
<accession>A0ABN2NTR1</accession>
<dbReference type="PROSITE" id="PS00211">
    <property type="entry name" value="ABC_TRANSPORTER_1"/>
    <property type="match status" value="1"/>
</dbReference>
<keyword evidence="3" id="KW-0547">Nucleotide-binding</keyword>
<keyword evidence="4 6" id="KW-0067">ATP-binding</keyword>
<dbReference type="Pfam" id="PF00005">
    <property type="entry name" value="ABC_tran"/>
    <property type="match status" value="1"/>
</dbReference>
<evidence type="ECO:0000313" key="6">
    <source>
        <dbReference type="EMBL" id="GAA1899301.1"/>
    </source>
</evidence>
<organism evidence="6 7">
    <name type="scientific">Streptomyces sodiiphilus</name>
    <dbReference type="NCBI Taxonomy" id="226217"/>
    <lineage>
        <taxon>Bacteria</taxon>
        <taxon>Bacillati</taxon>
        <taxon>Actinomycetota</taxon>
        <taxon>Actinomycetes</taxon>
        <taxon>Kitasatosporales</taxon>
        <taxon>Streptomycetaceae</taxon>
        <taxon>Streptomyces</taxon>
    </lineage>
</organism>
<dbReference type="RefSeq" id="WP_344258663.1">
    <property type="nucleotide sequence ID" value="NZ_BAAAMJ010000007.1"/>
</dbReference>
<dbReference type="GO" id="GO:0005524">
    <property type="term" value="F:ATP binding"/>
    <property type="evidence" value="ECO:0007669"/>
    <property type="project" value="UniProtKB-KW"/>
</dbReference>